<dbReference type="InterPro" id="IPR036396">
    <property type="entry name" value="Cyt_P450_sf"/>
</dbReference>
<accession>U4UK63</accession>
<dbReference type="Proteomes" id="UP000030742">
    <property type="component" value="Unassembled WGS sequence"/>
</dbReference>
<dbReference type="Gene3D" id="1.10.630.10">
    <property type="entry name" value="Cytochrome P450"/>
    <property type="match status" value="1"/>
</dbReference>
<dbReference type="GO" id="GO:0004497">
    <property type="term" value="F:monooxygenase activity"/>
    <property type="evidence" value="ECO:0007669"/>
    <property type="project" value="UniProtKB-KW"/>
</dbReference>
<evidence type="ECO:0000313" key="3">
    <source>
        <dbReference type="EMBL" id="ERL90380.1"/>
    </source>
</evidence>
<dbReference type="SUPFAM" id="SSF48264">
    <property type="entry name" value="Cytochrome P450"/>
    <property type="match status" value="1"/>
</dbReference>
<dbReference type="STRING" id="77166.U4UK63"/>
<protein>
    <submittedName>
        <fullName evidence="3">Uncharacterized protein</fullName>
    </submittedName>
</protein>
<name>U4UK63_DENPD</name>
<dbReference type="GO" id="GO:0005506">
    <property type="term" value="F:iron ion binding"/>
    <property type="evidence" value="ECO:0007669"/>
    <property type="project" value="InterPro"/>
</dbReference>
<keyword evidence="2" id="KW-0560">Oxidoreductase</keyword>
<comment type="similarity">
    <text evidence="1">Belongs to the cytochrome P450 family.</text>
</comment>
<dbReference type="InterPro" id="IPR001128">
    <property type="entry name" value="Cyt_P450"/>
</dbReference>
<dbReference type="GO" id="GO:0020037">
    <property type="term" value="F:heme binding"/>
    <property type="evidence" value="ECO:0007669"/>
    <property type="project" value="InterPro"/>
</dbReference>
<dbReference type="AlphaFoldDB" id="U4UK63"/>
<reference evidence="3 4" key="1">
    <citation type="journal article" date="2013" name="Genome Biol.">
        <title>Draft genome of the mountain pine beetle, Dendroctonus ponderosae Hopkins, a major forest pest.</title>
        <authorList>
            <person name="Keeling C.I."/>
            <person name="Yuen M.M."/>
            <person name="Liao N.Y."/>
            <person name="Docking T.R."/>
            <person name="Chan S.K."/>
            <person name="Taylor G.A."/>
            <person name="Palmquist D.L."/>
            <person name="Jackman S.D."/>
            <person name="Nguyen A."/>
            <person name="Li M."/>
            <person name="Henderson H."/>
            <person name="Janes J.K."/>
            <person name="Zhao Y."/>
            <person name="Pandoh P."/>
            <person name="Moore R."/>
            <person name="Sperling F.A."/>
            <person name="Huber D.P."/>
            <person name="Birol I."/>
            <person name="Jones S.J."/>
            <person name="Bohlmann J."/>
        </authorList>
    </citation>
    <scope>NUCLEOTIDE SEQUENCE</scope>
</reference>
<proteinExistence type="inferred from homology"/>
<evidence type="ECO:0000256" key="2">
    <source>
        <dbReference type="ARBA" id="ARBA00023033"/>
    </source>
</evidence>
<dbReference type="OrthoDB" id="1055148at2759"/>
<sequence length="113" mass="13015">MLFFSSLGPPWRPFIGNGPELRRLAKEYGGQHLAITELARRYDTEVVGLKLGKERVICVCSYATVRQVLTSDDYQGRPDNFFMKLRTMGTRKGKNQISGKYQVLRFCLNYCEN</sequence>
<evidence type="ECO:0000256" key="1">
    <source>
        <dbReference type="ARBA" id="ARBA00010617"/>
    </source>
</evidence>
<dbReference type="Pfam" id="PF00067">
    <property type="entry name" value="p450"/>
    <property type="match status" value="1"/>
</dbReference>
<keyword evidence="2" id="KW-0503">Monooxygenase</keyword>
<evidence type="ECO:0000313" key="4">
    <source>
        <dbReference type="Proteomes" id="UP000030742"/>
    </source>
</evidence>
<gene>
    <name evidence="3" type="ORF">D910_07729</name>
</gene>
<dbReference type="EMBL" id="KB632230">
    <property type="protein sequence ID" value="ERL90380.1"/>
    <property type="molecule type" value="Genomic_DNA"/>
</dbReference>
<dbReference type="GO" id="GO:0016705">
    <property type="term" value="F:oxidoreductase activity, acting on paired donors, with incorporation or reduction of molecular oxygen"/>
    <property type="evidence" value="ECO:0007669"/>
    <property type="project" value="InterPro"/>
</dbReference>
<organism evidence="3 4">
    <name type="scientific">Dendroctonus ponderosae</name>
    <name type="common">Mountain pine beetle</name>
    <dbReference type="NCBI Taxonomy" id="77166"/>
    <lineage>
        <taxon>Eukaryota</taxon>
        <taxon>Metazoa</taxon>
        <taxon>Ecdysozoa</taxon>
        <taxon>Arthropoda</taxon>
        <taxon>Hexapoda</taxon>
        <taxon>Insecta</taxon>
        <taxon>Pterygota</taxon>
        <taxon>Neoptera</taxon>
        <taxon>Endopterygota</taxon>
        <taxon>Coleoptera</taxon>
        <taxon>Polyphaga</taxon>
        <taxon>Cucujiformia</taxon>
        <taxon>Curculionidae</taxon>
        <taxon>Scolytinae</taxon>
        <taxon>Dendroctonus</taxon>
    </lineage>
</organism>